<dbReference type="SMART" id="SM00409">
    <property type="entry name" value="IG"/>
    <property type="match status" value="2"/>
</dbReference>
<dbReference type="Pfam" id="PF13927">
    <property type="entry name" value="Ig_3"/>
    <property type="match status" value="1"/>
</dbReference>
<proteinExistence type="predicted"/>
<reference evidence="10 11" key="1">
    <citation type="submission" date="2020-06" db="EMBL/GenBank/DDBJ databases">
        <authorList>
            <person name="Li R."/>
            <person name="Bekaert M."/>
        </authorList>
    </citation>
    <scope>NUCLEOTIDE SEQUENCE [LARGE SCALE GENOMIC DNA]</scope>
    <source>
        <strain evidence="11">wild</strain>
    </source>
</reference>
<dbReference type="InterPro" id="IPR000742">
    <property type="entry name" value="EGF"/>
</dbReference>
<evidence type="ECO:0000313" key="10">
    <source>
        <dbReference type="EMBL" id="CAC5385823.1"/>
    </source>
</evidence>
<feature type="disulfide bond" evidence="7">
    <location>
        <begin position="34"/>
        <end position="43"/>
    </location>
</feature>
<feature type="domain" description="EGF-like" evidence="8">
    <location>
        <begin position="8"/>
        <end position="44"/>
    </location>
</feature>
<dbReference type="EMBL" id="CACVKT020003764">
    <property type="protein sequence ID" value="CAC5385823.1"/>
    <property type="molecule type" value="Genomic_DNA"/>
</dbReference>
<dbReference type="GO" id="GO:0005509">
    <property type="term" value="F:calcium ion binding"/>
    <property type="evidence" value="ECO:0007669"/>
    <property type="project" value="InterPro"/>
</dbReference>
<dbReference type="InterPro" id="IPR003598">
    <property type="entry name" value="Ig_sub2"/>
</dbReference>
<keyword evidence="11" id="KW-1185">Reference proteome</keyword>
<dbReference type="FunFam" id="2.10.25.10:FF:000123">
    <property type="entry name" value="Crumbs homolog 1 (Drosophila)"/>
    <property type="match status" value="1"/>
</dbReference>
<keyword evidence="4 7" id="KW-1015">Disulfide bond</keyword>
<dbReference type="SMART" id="SM00179">
    <property type="entry name" value="EGF_CA"/>
    <property type="match status" value="1"/>
</dbReference>
<dbReference type="SUPFAM" id="SSF48726">
    <property type="entry name" value="Immunoglobulin"/>
    <property type="match status" value="2"/>
</dbReference>
<evidence type="ECO:0000256" key="4">
    <source>
        <dbReference type="ARBA" id="ARBA00023157"/>
    </source>
</evidence>
<dbReference type="PROSITE" id="PS50026">
    <property type="entry name" value="EGF_3"/>
    <property type="match status" value="1"/>
</dbReference>
<evidence type="ECO:0000256" key="1">
    <source>
        <dbReference type="ARBA" id="ARBA00022536"/>
    </source>
</evidence>
<comment type="caution">
    <text evidence="7">Lacks conserved residue(s) required for the propagation of feature annotation.</text>
</comment>
<evidence type="ECO:0000256" key="6">
    <source>
        <dbReference type="ARBA" id="ARBA00023319"/>
    </source>
</evidence>
<keyword evidence="3" id="KW-0677">Repeat</keyword>
<evidence type="ECO:0000313" key="11">
    <source>
        <dbReference type="Proteomes" id="UP000507470"/>
    </source>
</evidence>
<organism evidence="10 11">
    <name type="scientific">Mytilus coruscus</name>
    <name type="common">Sea mussel</name>
    <dbReference type="NCBI Taxonomy" id="42192"/>
    <lineage>
        <taxon>Eukaryota</taxon>
        <taxon>Metazoa</taxon>
        <taxon>Spiralia</taxon>
        <taxon>Lophotrochozoa</taxon>
        <taxon>Mollusca</taxon>
        <taxon>Bivalvia</taxon>
        <taxon>Autobranchia</taxon>
        <taxon>Pteriomorphia</taxon>
        <taxon>Mytilida</taxon>
        <taxon>Mytiloidea</taxon>
        <taxon>Mytilidae</taxon>
        <taxon>Mytilinae</taxon>
        <taxon>Mytilus</taxon>
    </lineage>
</organism>
<evidence type="ECO:0000259" key="9">
    <source>
        <dbReference type="PROSITE" id="PS50835"/>
    </source>
</evidence>
<dbReference type="PANTHER" id="PTHR12231">
    <property type="entry name" value="CTX-RELATED TYPE I TRANSMEMBRANE PROTEIN"/>
    <property type="match status" value="1"/>
</dbReference>
<dbReference type="InterPro" id="IPR036179">
    <property type="entry name" value="Ig-like_dom_sf"/>
</dbReference>
<dbReference type="InterPro" id="IPR001881">
    <property type="entry name" value="EGF-like_Ca-bd_dom"/>
</dbReference>
<dbReference type="InterPro" id="IPR003599">
    <property type="entry name" value="Ig_sub"/>
</dbReference>
<dbReference type="Gene3D" id="2.10.25.10">
    <property type="entry name" value="Laminin"/>
    <property type="match status" value="1"/>
</dbReference>
<gene>
    <name evidence="10" type="ORF">MCOR_21325</name>
</gene>
<dbReference type="OrthoDB" id="16520at2759"/>
<dbReference type="InterPro" id="IPR051170">
    <property type="entry name" value="Neural/epithelial_adhesion"/>
</dbReference>
<sequence>MCIFYIPEINECASHPCMNGATCVALFNRYKCECLDGDAGTLCEIGATVTLAPKIQLISEKTVLEGTHDLEIACYAQGIPTPAVTWEEIDAKFQPNVRQIGHFLVIGNVTMSYKGYYTCTAKNRVWTDIKVVSVIVTAKTTRPFVAPLISAASTVIVKYYTDATLLCNVTGYPKPSNRHIPGAKIVGGMMFIPNVTSEATGLYTCIAANGVGSSRANIMLETTYGM</sequence>
<evidence type="ECO:0000256" key="5">
    <source>
        <dbReference type="ARBA" id="ARBA00023180"/>
    </source>
</evidence>
<evidence type="ECO:0000256" key="2">
    <source>
        <dbReference type="ARBA" id="ARBA00022729"/>
    </source>
</evidence>
<dbReference type="InterPro" id="IPR007110">
    <property type="entry name" value="Ig-like_dom"/>
</dbReference>
<keyword evidence="1 7" id="KW-0245">EGF-like domain</keyword>
<feature type="domain" description="Ig-like" evidence="9">
    <location>
        <begin position="53"/>
        <end position="137"/>
    </location>
</feature>
<evidence type="ECO:0000256" key="7">
    <source>
        <dbReference type="PROSITE-ProRule" id="PRU00076"/>
    </source>
</evidence>
<dbReference type="SMART" id="SM00408">
    <property type="entry name" value="IGc2"/>
    <property type="match status" value="2"/>
</dbReference>
<dbReference type="SUPFAM" id="SSF57196">
    <property type="entry name" value="EGF/Laminin"/>
    <property type="match status" value="1"/>
</dbReference>
<dbReference type="Gene3D" id="2.60.40.10">
    <property type="entry name" value="Immunoglobulins"/>
    <property type="match status" value="2"/>
</dbReference>
<dbReference type="CDD" id="cd00054">
    <property type="entry name" value="EGF_CA"/>
    <property type="match status" value="1"/>
</dbReference>
<accession>A0A6J8BPS0</accession>
<name>A0A6J8BPS0_MYTCO</name>
<dbReference type="PROSITE" id="PS50835">
    <property type="entry name" value="IG_LIKE"/>
    <property type="match status" value="1"/>
</dbReference>
<dbReference type="PROSITE" id="PS00022">
    <property type="entry name" value="EGF_1"/>
    <property type="match status" value="1"/>
</dbReference>
<dbReference type="InterPro" id="IPR013783">
    <property type="entry name" value="Ig-like_fold"/>
</dbReference>
<dbReference type="Pfam" id="PF00008">
    <property type="entry name" value="EGF"/>
    <property type="match status" value="1"/>
</dbReference>
<keyword evidence="6" id="KW-0393">Immunoglobulin domain</keyword>
<dbReference type="PANTHER" id="PTHR12231:SF253">
    <property type="entry name" value="DPR-INTERACTING PROTEIN ETA, ISOFORM B-RELATED"/>
    <property type="match status" value="1"/>
</dbReference>
<dbReference type="SMART" id="SM00181">
    <property type="entry name" value="EGF"/>
    <property type="match status" value="1"/>
</dbReference>
<evidence type="ECO:0000256" key="3">
    <source>
        <dbReference type="ARBA" id="ARBA00022737"/>
    </source>
</evidence>
<keyword evidence="2" id="KW-0732">Signal</keyword>
<evidence type="ECO:0000259" key="8">
    <source>
        <dbReference type="PROSITE" id="PS50026"/>
    </source>
</evidence>
<dbReference type="AlphaFoldDB" id="A0A6J8BPS0"/>
<protein>
    <submittedName>
        <fullName evidence="10">NEGR1</fullName>
    </submittedName>
</protein>
<dbReference type="Proteomes" id="UP000507470">
    <property type="component" value="Unassembled WGS sequence"/>
</dbReference>
<keyword evidence="5" id="KW-0325">Glycoprotein</keyword>